<reference evidence="1 2" key="1">
    <citation type="submission" date="2018-08" db="EMBL/GenBank/DDBJ databases">
        <title>Aphanomyces genome sequencing and annotation.</title>
        <authorList>
            <person name="Minardi D."/>
            <person name="Oidtmann B."/>
            <person name="Van Der Giezen M."/>
            <person name="Studholme D.J."/>
        </authorList>
    </citation>
    <scope>NUCLEOTIDE SEQUENCE [LARGE SCALE GENOMIC DNA]</scope>
    <source>
        <strain evidence="1 2">Sv</strain>
    </source>
</reference>
<gene>
    <name evidence="1" type="ORF">DYB35_012357</name>
</gene>
<sequence length="111" mass="12328">MHKTVVAIAGVKCAKVRTQRNGNGLVKFPRFALRDFVLVARALQHPASILALKGPCRVVKVDSDHRLEVQQLVPPGETSLHHTSRLRFYCEGGRDIDEDLKAHIAFGDEGF</sequence>
<dbReference type="VEuPathDB" id="FungiDB:H257_19162"/>
<organism evidence="1 2">
    <name type="scientific">Aphanomyces astaci</name>
    <name type="common">Crayfish plague agent</name>
    <dbReference type="NCBI Taxonomy" id="112090"/>
    <lineage>
        <taxon>Eukaryota</taxon>
        <taxon>Sar</taxon>
        <taxon>Stramenopiles</taxon>
        <taxon>Oomycota</taxon>
        <taxon>Saprolegniomycetes</taxon>
        <taxon>Saprolegniales</taxon>
        <taxon>Verrucalvaceae</taxon>
        <taxon>Aphanomyces</taxon>
    </lineage>
</organism>
<dbReference type="EMBL" id="QUTG01001215">
    <property type="protein sequence ID" value="RHZ00107.1"/>
    <property type="molecule type" value="Genomic_DNA"/>
</dbReference>
<name>A0A418DUM8_APHAT</name>
<protein>
    <submittedName>
        <fullName evidence="1">Uncharacterized protein</fullName>
    </submittedName>
</protein>
<dbReference type="AlphaFoldDB" id="A0A418DUM8"/>
<dbReference type="Proteomes" id="UP000285712">
    <property type="component" value="Unassembled WGS sequence"/>
</dbReference>
<evidence type="ECO:0000313" key="1">
    <source>
        <dbReference type="EMBL" id="RHZ00107.1"/>
    </source>
</evidence>
<evidence type="ECO:0000313" key="2">
    <source>
        <dbReference type="Proteomes" id="UP000285712"/>
    </source>
</evidence>
<proteinExistence type="predicted"/>
<accession>A0A418DUM8</accession>
<comment type="caution">
    <text evidence="1">The sequence shown here is derived from an EMBL/GenBank/DDBJ whole genome shotgun (WGS) entry which is preliminary data.</text>
</comment>